<evidence type="ECO:0000256" key="5">
    <source>
        <dbReference type="SAM" id="Phobius"/>
    </source>
</evidence>
<accession>A0ABR7XV43</accession>
<dbReference type="InterPro" id="IPR003807">
    <property type="entry name" value="DUF202"/>
</dbReference>
<evidence type="ECO:0000313" key="8">
    <source>
        <dbReference type="Proteomes" id="UP000651112"/>
    </source>
</evidence>
<dbReference type="Pfam" id="PF02656">
    <property type="entry name" value="DUF202"/>
    <property type="match status" value="1"/>
</dbReference>
<keyword evidence="2 5" id="KW-0812">Transmembrane</keyword>
<keyword evidence="3 5" id="KW-1133">Transmembrane helix</keyword>
<feature type="domain" description="DUF202" evidence="6">
    <location>
        <begin position="15"/>
        <end position="77"/>
    </location>
</feature>
<organism evidence="7 8">
    <name type="scientific">Sphingobacterium chuzhouense</name>
    <dbReference type="NCBI Taxonomy" id="1742264"/>
    <lineage>
        <taxon>Bacteria</taxon>
        <taxon>Pseudomonadati</taxon>
        <taxon>Bacteroidota</taxon>
        <taxon>Sphingobacteriia</taxon>
        <taxon>Sphingobacteriales</taxon>
        <taxon>Sphingobacteriaceae</taxon>
        <taxon>Sphingobacterium</taxon>
    </lineage>
</organism>
<keyword evidence="4 5" id="KW-0472">Membrane</keyword>
<reference evidence="7 8" key="1">
    <citation type="submission" date="2020-08" db="EMBL/GenBank/DDBJ databases">
        <title>Sphingobacterium sp. DN00404 isolated from aquaculture water.</title>
        <authorList>
            <person name="Zhang M."/>
        </authorList>
    </citation>
    <scope>NUCLEOTIDE SEQUENCE [LARGE SCALE GENOMIC DNA]</scope>
    <source>
        <strain evidence="7 8">KCTC 42746</strain>
    </source>
</reference>
<evidence type="ECO:0000256" key="2">
    <source>
        <dbReference type="ARBA" id="ARBA00022692"/>
    </source>
</evidence>
<evidence type="ECO:0000256" key="3">
    <source>
        <dbReference type="ARBA" id="ARBA00022989"/>
    </source>
</evidence>
<keyword evidence="8" id="KW-1185">Reference proteome</keyword>
<comment type="subcellular location">
    <subcellularLocation>
        <location evidence="1">Endomembrane system</location>
        <topology evidence="1">Multi-pass membrane protein</topology>
    </subcellularLocation>
</comment>
<proteinExistence type="predicted"/>
<evidence type="ECO:0000313" key="7">
    <source>
        <dbReference type="EMBL" id="MBD1422918.1"/>
    </source>
</evidence>
<dbReference type="RefSeq" id="WP_190314598.1">
    <property type="nucleotide sequence ID" value="NZ_JACNYL010000003.1"/>
</dbReference>
<evidence type="ECO:0000256" key="4">
    <source>
        <dbReference type="ARBA" id="ARBA00023136"/>
    </source>
</evidence>
<comment type="caution">
    <text evidence="7">The sequence shown here is derived from an EMBL/GenBank/DDBJ whole genome shotgun (WGS) entry which is preliminary data.</text>
</comment>
<dbReference type="Proteomes" id="UP000651112">
    <property type="component" value="Unassembled WGS sequence"/>
</dbReference>
<dbReference type="EMBL" id="JACNYL010000003">
    <property type="protein sequence ID" value="MBD1422918.1"/>
    <property type="molecule type" value="Genomic_DNA"/>
</dbReference>
<name>A0ABR7XV43_9SPHI</name>
<evidence type="ECO:0000259" key="6">
    <source>
        <dbReference type="Pfam" id="PF02656"/>
    </source>
</evidence>
<feature type="transmembrane region" description="Helical" evidence="5">
    <location>
        <begin position="55"/>
        <end position="73"/>
    </location>
</feature>
<evidence type="ECO:0000256" key="1">
    <source>
        <dbReference type="ARBA" id="ARBA00004127"/>
    </source>
</evidence>
<sequence length="98" mass="11192">MNKDLILREKLALARTVLANQSTLLSFIRTSMYFLVAGVSINNLTTIEQGRLIEIIFIVISVILLAVGIFNFLKQKKNIANSEKHIGDYKMEYMDSKR</sequence>
<protein>
    <submittedName>
        <fullName evidence="7">DUF202 domain-containing protein</fullName>
    </submittedName>
</protein>
<gene>
    <name evidence="7" type="ORF">H8B21_15195</name>
</gene>